<evidence type="ECO:0000256" key="5">
    <source>
        <dbReference type="SAM" id="MobiDB-lite"/>
    </source>
</evidence>
<name>A0ABM1MQ74_NICVS</name>
<accession>A0ABM1MQ74</accession>
<proteinExistence type="predicted"/>
<evidence type="ECO:0000256" key="6">
    <source>
        <dbReference type="SAM" id="Phobius"/>
    </source>
</evidence>
<keyword evidence="2 6" id="KW-0812">Transmembrane</keyword>
<evidence type="ECO:0000313" key="7">
    <source>
        <dbReference type="Proteomes" id="UP000695000"/>
    </source>
</evidence>
<feature type="transmembrane region" description="Helical" evidence="6">
    <location>
        <begin position="352"/>
        <end position="373"/>
    </location>
</feature>
<feature type="transmembrane region" description="Helical" evidence="6">
    <location>
        <begin position="385"/>
        <end position="405"/>
    </location>
</feature>
<feature type="region of interest" description="Disordered" evidence="5">
    <location>
        <begin position="437"/>
        <end position="460"/>
    </location>
</feature>
<reference evidence="8" key="1">
    <citation type="submission" date="2025-08" db="UniProtKB">
        <authorList>
            <consortium name="RefSeq"/>
        </authorList>
    </citation>
    <scope>IDENTIFICATION</scope>
    <source>
        <tissue evidence="8">Whole Larva</tissue>
    </source>
</reference>
<comment type="subcellular location">
    <subcellularLocation>
        <location evidence="1">Membrane</location>
    </subcellularLocation>
</comment>
<dbReference type="PANTHER" id="PTHR48021">
    <property type="match status" value="1"/>
</dbReference>
<feature type="transmembrane region" description="Helical" evidence="6">
    <location>
        <begin position="14"/>
        <end position="35"/>
    </location>
</feature>
<dbReference type="RefSeq" id="XP_017776724.1">
    <property type="nucleotide sequence ID" value="XM_017921235.1"/>
</dbReference>
<evidence type="ECO:0000313" key="8">
    <source>
        <dbReference type="RefSeq" id="XP_017776724.1"/>
    </source>
</evidence>
<keyword evidence="3 6" id="KW-1133">Transmembrane helix</keyword>
<feature type="transmembrane region" description="Helical" evidence="6">
    <location>
        <begin position="145"/>
        <end position="164"/>
    </location>
</feature>
<feature type="transmembrane region" description="Helical" evidence="6">
    <location>
        <begin position="411"/>
        <end position="431"/>
    </location>
</feature>
<dbReference type="Gene3D" id="1.20.1250.20">
    <property type="entry name" value="MFS general substrate transporter like domains"/>
    <property type="match status" value="1"/>
</dbReference>
<feature type="transmembrane region" description="Helical" evidence="6">
    <location>
        <begin position="310"/>
        <end position="332"/>
    </location>
</feature>
<feature type="transmembrane region" description="Helical" evidence="6">
    <location>
        <begin position="170"/>
        <end position="187"/>
    </location>
</feature>
<evidence type="ECO:0000256" key="4">
    <source>
        <dbReference type="ARBA" id="ARBA00023136"/>
    </source>
</evidence>
<evidence type="ECO:0000256" key="1">
    <source>
        <dbReference type="ARBA" id="ARBA00004370"/>
    </source>
</evidence>
<dbReference type="Pfam" id="PF00083">
    <property type="entry name" value="Sugar_tr"/>
    <property type="match status" value="1"/>
</dbReference>
<feature type="transmembrane region" description="Helical" evidence="6">
    <location>
        <begin position="82"/>
        <end position="99"/>
    </location>
</feature>
<dbReference type="InterPro" id="IPR036259">
    <property type="entry name" value="MFS_trans_sf"/>
</dbReference>
<dbReference type="InterPro" id="IPR005828">
    <property type="entry name" value="MFS_sugar_transport-like"/>
</dbReference>
<dbReference type="SUPFAM" id="SSF103473">
    <property type="entry name" value="MFS general substrate transporter"/>
    <property type="match status" value="1"/>
</dbReference>
<dbReference type="InterPro" id="IPR050549">
    <property type="entry name" value="MFS_Trehalose_Transporter"/>
</dbReference>
<dbReference type="PANTHER" id="PTHR48021:SF46">
    <property type="entry name" value="MAJOR FACILITATOR SUPERFAMILY (MFS) PROFILE DOMAIN-CONTAINING PROTEIN"/>
    <property type="match status" value="1"/>
</dbReference>
<gene>
    <name evidence="8" type="primary">LOC108562800</name>
</gene>
<dbReference type="Proteomes" id="UP000695000">
    <property type="component" value="Unplaced"/>
</dbReference>
<protein>
    <submittedName>
        <fullName evidence="8">Uncharacterized protein LOC108562800</fullName>
    </submittedName>
</protein>
<feature type="transmembrane region" description="Helical" evidence="6">
    <location>
        <begin position="247"/>
        <end position="273"/>
    </location>
</feature>
<keyword evidence="4 6" id="KW-0472">Membrane</keyword>
<evidence type="ECO:0000256" key="2">
    <source>
        <dbReference type="ARBA" id="ARBA00022692"/>
    </source>
</evidence>
<evidence type="ECO:0000256" key="3">
    <source>
        <dbReference type="ARBA" id="ARBA00022989"/>
    </source>
</evidence>
<dbReference type="GeneID" id="108562800"/>
<sequence>MIITIEVPKELRQIVPVMCGAGIAVSFGMMLGWASVAYPTLLQEATSPIPLNIEITPLIAGFLWEGNTLGCLFSTSKYLPSKLAVCLCFCLQIVGWILMYFSQNIFWFLASRASVGFAHGYGMGQLKRYIKETCDPSVAAGINNYMPTGMALGVLMMFTLGANVDFRSMAIYSTIIPILGLITFGAIPKAVKEEESGGSGGDGNRINNVMSVQDKNDLTKNMTPVATHVKPLGVFDVIKDPESRHCLLIMFLLVFLQQYGGGAANIVYSQIILVSTHNPNPKVGSIVYAFCFLVSMTLSLKFAKKFSRKFNLVTTLGCCIFILSLIALYFFLRHDLEELNPIFRWAPLFLLVLYNFFHTFGLATVPLLMLSEMMPKYSVNIGSKFWTIHFSMSAVISTKIFQIIYTAYGMSMAYIFFVLVLIVGFLIMLVVKDFTPDENSKPSTIPPRLETVESAPPQPQLQQLQQQQTPVAIVSQGQVNQAFEISENTRF</sequence>
<feature type="transmembrane region" description="Helical" evidence="6">
    <location>
        <begin position="285"/>
        <end position="303"/>
    </location>
</feature>
<organism evidence="7 8">
    <name type="scientific">Nicrophorus vespilloides</name>
    <name type="common">Boreal carrion beetle</name>
    <dbReference type="NCBI Taxonomy" id="110193"/>
    <lineage>
        <taxon>Eukaryota</taxon>
        <taxon>Metazoa</taxon>
        <taxon>Ecdysozoa</taxon>
        <taxon>Arthropoda</taxon>
        <taxon>Hexapoda</taxon>
        <taxon>Insecta</taxon>
        <taxon>Pterygota</taxon>
        <taxon>Neoptera</taxon>
        <taxon>Endopterygota</taxon>
        <taxon>Coleoptera</taxon>
        <taxon>Polyphaga</taxon>
        <taxon>Staphyliniformia</taxon>
        <taxon>Silphidae</taxon>
        <taxon>Nicrophorinae</taxon>
        <taxon>Nicrophorus</taxon>
    </lineage>
</organism>
<keyword evidence="7" id="KW-1185">Reference proteome</keyword>